<dbReference type="InterPro" id="IPR050682">
    <property type="entry name" value="ModA/WtpA"/>
</dbReference>
<evidence type="ECO:0000256" key="2">
    <source>
        <dbReference type="ARBA" id="ARBA00022723"/>
    </source>
</evidence>
<evidence type="ECO:0000256" key="1">
    <source>
        <dbReference type="ARBA" id="ARBA00009175"/>
    </source>
</evidence>
<dbReference type="CDD" id="cd13539">
    <property type="entry name" value="PBP2_AvModA"/>
    <property type="match status" value="1"/>
</dbReference>
<dbReference type="AlphaFoldDB" id="A0A839T115"/>
<dbReference type="GO" id="GO:0046872">
    <property type="term" value="F:metal ion binding"/>
    <property type="evidence" value="ECO:0007669"/>
    <property type="project" value="UniProtKB-KW"/>
</dbReference>
<sequence length="255" mass="27097">MKKPLASLAFTLVASLLSLSAQAKELKAVTATNFLGTLQVLAAEFKKDTGHDIVISSASSGPAYGQIVNGAPYDVFFSADVKNPQRLDEEGYALPNSRFTYAVGVLVLWSAKADLVDDQGKVLAKDNWRHIAVSNPEIAPYGLAGTQVLTKLGLLDKLVAQKRIVQPNSVGQVHSQTASGAADLGFVALAQVIQPDNSIPGSHWFPPASDYGPIVQQAIIVKSTKEAELAKAFMDWVKAPKAVEIIKAAGYSVPE</sequence>
<comment type="caution">
    <text evidence="6">The sequence shown here is derived from an EMBL/GenBank/DDBJ whole genome shotgun (WGS) entry which is preliminary data.</text>
</comment>
<evidence type="ECO:0000256" key="5">
    <source>
        <dbReference type="SAM" id="SignalP"/>
    </source>
</evidence>
<gene>
    <name evidence="6" type="ORF">FHR87_001196</name>
</gene>
<dbReference type="InterPro" id="IPR044084">
    <property type="entry name" value="AvModA-like_subst-bd"/>
</dbReference>
<evidence type="ECO:0000256" key="4">
    <source>
        <dbReference type="PIRSR" id="PIRSR004846-1"/>
    </source>
</evidence>
<keyword evidence="2 4" id="KW-0479">Metal-binding</keyword>
<evidence type="ECO:0000313" key="7">
    <source>
        <dbReference type="Proteomes" id="UP000549250"/>
    </source>
</evidence>
<keyword evidence="7" id="KW-1185">Reference proteome</keyword>
<evidence type="ECO:0000256" key="3">
    <source>
        <dbReference type="ARBA" id="ARBA00022729"/>
    </source>
</evidence>
<feature type="binding site" evidence="4">
    <location>
        <position position="170"/>
    </location>
    <ligand>
        <name>molybdate</name>
        <dbReference type="ChEBI" id="CHEBI:36264"/>
    </ligand>
</feature>
<dbReference type="NCBIfam" id="TIGR01256">
    <property type="entry name" value="modA"/>
    <property type="match status" value="1"/>
</dbReference>
<dbReference type="PIRSF" id="PIRSF004846">
    <property type="entry name" value="ModA"/>
    <property type="match status" value="1"/>
</dbReference>
<feature type="binding site" evidence="4">
    <location>
        <position position="60"/>
    </location>
    <ligand>
        <name>molybdate</name>
        <dbReference type="ChEBI" id="CHEBI:36264"/>
    </ligand>
</feature>
<proteinExistence type="inferred from homology"/>
<dbReference type="InterPro" id="IPR005950">
    <property type="entry name" value="ModA"/>
</dbReference>
<protein>
    <submittedName>
        <fullName evidence="6">Molybdate transport system substrate-binding protein</fullName>
    </submittedName>
</protein>
<feature type="signal peptide" evidence="5">
    <location>
        <begin position="1"/>
        <end position="23"/>
    </location>
</feature>
<reference evidence="6 7" key="1">
    <citation type="submission" date="2020-08" db="EMBL/GenBank/DDBJ databases">
        <title>Genomic Encyclopedia of Type Strains, Phase III (KMG-III): the genomes of soil and plant-associated and newly described type strains.</title>
        <authorList>
            <person name="Whitman W."/>
        </authorList>
    </citation>
    <scope>NUCLEOTIDE SEQUENCE [LARGE SCALE GENOMIC DNA]</scope>
    <source>
        <strain evidence="6 7">CECT 4462</strain>
    </source>
</reference>
<keyword evidence="3 5" id="KW-0732">Signal</keyword>
<dbReference type="RefSeq" id="WP_183165785.1">
    <property type="nucleotide sequence ID" value="NZ_JACHXI010000004.1"/>
</dbReference>
<keyword evidence="4" id="KW-0500">Molybdenum</keyword>
<comment type="similarity">
    <text evidence="1">Belongs to the bacterial solute-binding protein ModA family.</text>
</comment>
<dbReference type="EMBL" id="JACHXI010000004">
    <property type="protein sequence ID" value="MBB3102808.1"/>
    <property type="molecule type" value="Genomic_DNA"/>
</dbReference>
<dbReference type="PANTHER" id="PTHR30632:SF14">
    <property type="entry name" value="TUNGSTATE_MOLYBDATE_CHROMATE-BINDING PROTEIN MODA"/>
    <property type="match status" value="1"/>
</dbReference>
<organism evidence="6 7">
    <name type="scientific">Azomonas macrocytogenes</name>
    <name type="common">Azotobacter macrocytogenes</name>
    <dbReference type="NCBI Taxonomy" id="69962"/>
    <lineage>
        <taxon>Bacteria</taxon>
        <taxon>Pseudomonadati</taxon>
        <taxon>Pseudomonadota</taxon>
        <taxon>Gammaproteobacteria</taxon>
        <taxon>Pseudomonadales</taxon>
        <taxon>Pseudomonadaceae</taxon>
        <taxon>Azomonas</taxon>
    </lineage>
</organism>
<dbReference type="PANTHER" id="PTHR30632">
    <property type="entry name" value="MOLYBDATE-BINDING PERIPLASMIC PROTEIN"/>
    <property type="match status" value="1"/>
</dbReference>
<accession>A0A839T115</accession>
<dbReference type="Proteomes" id="UP000549250">
    <property type="component" value="Unassembled WGS sequence"/>
</dbReference>
<name>A0A839T115_AZOMA</name>
<feature type="chain" id="PRO_5032540701" evidence="5">
    <location>
        <begin position="24"/>
        <end position="255"/>
    </location>
</feature>
<dbReference type="GO" id="GO:0030973">
    <property type="term" value="F:molybdate ion binding"/>
    <property type="evidence" value="ECO:0007669"/>
    <property type="project" value="InterPro"/>
</dbReference>
<dbReference type="SUPFAM" id="SSF53850">
    <property type="entry name" value="Periplasmic binding protein-like II"/>
    <property type="match status" value="1"/>
</dbReference>
<dbReference type="Gene3D" id="3.40.190.10">
    <property type="entry name" value="Periplasmic binding protein-like II"/>
    <property type="match status" value="2"/>
</dbReference>
<dbReference type="GO" id="GO:0015689">
    <property type="term" value="P:molybdate ion transport"/>
    <property type="evidence" value="ECO:0007669"/>
    <property type="project" value="InterPro"/>
</dbReference>
<dbReference type="Pfam" id="PF13531">
    <property type="entry name" value="SBP_bac_11"/>
    <property type="match status" value="1"/>
</dbReference>
<evidence type="ECO:0000313" key="6">
    <source>
        <dbReference type="EMBL" id="MBB3102808.1"/>
    </source>
</evidence>